<dbReference type="Gene3D" id="3.40.50.2300">
    <property type="match status" value="1"/>
</dbReference>
<dbReference type="PROSITE" id="PS50110">
    <property type="entry name" value="RESPONSE_REGULATORY"/>
    <property type="match status" value="1"/>
</dbReference>
<accession>A0AAW0KWI4</accession>
<evidence type="ECO:0000313" key="4">
    <source>
        <dbReference type="Proteomes" id="UP000237347"/>
    </source>
</evidence>
<sequence length="154" mass="17310">MDINFIKKKSGCQITMHLLLQLRYRESRVLALSSALSFEEYSEAVETGEAAVELIAFGATFNLIIIEMLLPVLNRPEIARQICAMGTQSKILGIIAFFDERDQQEFLAAGVDEFIEKPLSPEITDDVVIQSWNEKSFGPTLLNRVATIEFLLVL</sequence>
<organism evidence="3 4">
    <name type="scientific">Quercus suber</name>
    <name type="common">Cork oak</name>
    <dbReference type="NCBI Taxonomy" id="58331"/>
    <lineage>
        <taxon>Eukaryota</taxon>
        <taxon>Viridiplantae</taxon>
        <taxon>Streptophyta</taxon>
        <taxon>Embryophyta</taxon>
        <taxon>Tracheophyta</taxon>
        <taxon>Spermatophyta</taxon>
        <taxon>Magnoliopsida</taxon>
        <taxon>eudicotyledons</taxon>
        <taxon>Gunneridae</taxon>
        <taxon>Pentapetalae</taxon>
        <taxon>rosids</taxon>
        <taxon>fabids</taxon>
        <taxon>Fagales</taxon>
        <taxon>Fagaceae</taxon>
        <taxon>Quercus</taxon>
    </lineage>
</organism>
<evidence type="ECO:0000256" key="1">
    <source>
        <dbReference type="PROSITE-ProRule" id="PRU00169"/>
    </source>
</evidence>
<proteinExistence type="predicted"/>
<dbReference type="PANTHER" id="PTHR43228">
    <property type="entry name" value="TWO-COMPONENT RESPONSE REGULATOR"/>
    <property type="match status" value="1"/>
</dbReference>
<dbReference type="SUPFAM" id="SSF52172">
    <property type="entry name" value="CheY-like"/>
    <property type="match status" value="1"/>
</dbReference>
<name>A0AAW0KWI4_QUESU</name>
<evidence type="ECO:0000313" key="3">
    <source>
        <dbReference type="EMBL" id="KAK7843210.1"/>
    </source>
</evidence>
<reference evidence="3 4" key="1">
    <citation type="journal article" date="2018" name="Sci. Data">
        <title>The draft genome sequence of cork oak.</title>
        <authorList>
            <person name="Ramos A.M."/>
            <person name="Usie A."/>
            <person name="Barbosa P."/>
            <person name="Barros P.M."/>
            <person name="Capote T."/>
            <person name="Chaves I."/>
            <person name="Simoes F."/>
            <person name="Abreu I."/>
            <person name="Carrasquinho I."/>
            <person name="Faro C."/>
            <person name="Guimaraes J.B."/>
            <person name="Mendonca D."/>
            <person name="Nobrega F."/>
            <person name="Rodrigues L."/>
            <person name="Saibo N.J.M."/>
            <person name="Varela M.C."/>
            <person name="Egas C."/>
            <person name="Matos J."/>
            <person name="Miguel C.M."/>
            <person name="Oliveira M.M."/>
            <person name="Ricardo C.P."/>
            <person name="Goncalves S."/>
        </authorList>
    </citation>
    <scope>NUCLEOTIDE SEQUENCE [LARGE SCALE GENOMIC DNA]</scope>
    <source>
        <strain evidence="4">cv. HL8</strain>
    </source>
</reference>
<dbReference type="AlphaFoldDB" id="A0AAW0KWI4"/>
<dbReference type="InterPro" id="IPR052048">
    <property type="entry name" value="ST_Response_Regulator"/>
</dbReference>
<gene>
    <name evidence="3" type="primary">ARR24_5</name>
    <name evidence="3" type="ORF">CFP56_012857</name>
</gene>
<dbReference type="Proteomes" id="UP000237347">
    <property type="component" value="Unassembled WGS sequence"/>
</dbReference>
<feature type="domain" description="Response regulatory" evidence="2">
    <location>
        <begin position="18"/>
        <end position="132"/>
    </location>
</feature>
<comment type="caution">
    <text evidence="1">Lacks conserved residue(s) required for the propagation of feature annotation.</text>
</comment>
<keyword evidence="4" id="KW-1185">Reference proteome</keyword>
<dbReference type="Pfam" id="PF00072">
    <property type="entry name" value="Response_reg"/>
    <property type="match status" value="1"/>
</dbReference>
<dbReference type="GO" id="GO:0000160">
    <property type="term" value="P:phosphorelay signal transduction system"/>
    <property type="evidence" value="ECO:0007669"/>
    <property type="project" value="InterPro"/>
</dbReference>
<comment type="caution">
    <text evidence="3">The sequence shown here is derived from an EMBL/GenBank/DDBJ whole genome shotgun (WGS) entry which is preliminary data.</text>
</comment>
<dbReference type="InterPro" id="IPR001789">
    <property type="entry name" value="Sig_transdc_resp-reg_receiver"/>
</dbReference>
<protein>
    <submittedName>
        <fullName evidence="3">Two-component response regulator 24</fullName>
    </submittedName>
</protein>
<dbReference type="EMBL" id="PKMF04000208">
    <property type="protein sequence ID" value="KAK7843210.1"/>
    <property type="molecule type" value="Genomic_DNA"/>
</dbReference>
<evidence type="ECO:0000259" key="2">
    <source>
        <dbReference type="PROSITE" id="PS50110"/>
    </source>
</evidence>
<dbReference type="InterPro" id="IPR011006">
    <property type="entry name" value="CheY-like_superfamily"/>
</dbReference>
<dbReference type="PANTHER" id="PTHR43228:SF17">
    <property type="entry name" value="HISTIDINE KINASE RESPONSE REGULATOR AND TRANSCRIPTION FACTOR RR-A-TYPE FAMILY-RELATED"/>
    <property type="match status" value="1"/>
</dbReference>